<accession>A0AAD4MPB0</accession>
<proteinExistence type="inferred from homology"/>
<dbReference type="Gene3D" id="2.60.40.3330">
    <property type="match status" value="1"/>
</dbReference>
<feature type="chain" id="PRO_5042077383" evidence="5">
    <location>
        <begin position="19"/>
        <end position="169"/>
    </location>
</feature>
<evidence type="ECO:0000256" key="3">
    <source>
        <dbReference type="ARBA" id="ARBA00022525"/>
    </source>
</evidence>
<evidence type="ECO:0000313" key="7">
    <source>
        <dbReference type="Proteomes" id="UP001201812"/>
    </source>
</evidence>
<keyword evidence="4 5" id="KW-0732">Signal</keyword>
<dbReference type="InterPro" id="IPR001534">
    <property type="entry name" value="Transthyretin-like"/>
</dbReference>
<dbReference type="EMBL" id="JAKKPZ010000301">
    <property type="protein sequence ID" value="KAI1696876.1"/>
    <property type="molecule type" value="Genomic_DNA"/>
</dbReference>
<comment type="caution">
    <text evidence="6">The sequence shown here is derived from an EMBL/GenBank/DDBJ whole genome shotgun (WGS) entry which is preliminary data.</text>
</comment>
<dbReference type="GO" id="GO:0009986">
    <property type="term" value="C:cell surface"/>
    <property type="evidence" value="ECO:0007669"/>
    <property type="project" value="InterPro"/>
</dbReference>
<evidence type="ECO:0000256" key="2">
    <source>
        <dbReference type="ARBA" id="ARBA00010112"/>
    </source>
</evidence>
<organism evidence="6 7">
    <name type="scientific">Ditylenchus destructor</name>
    <dbReference type="NCBI Taxonomy" id="166010"/>
    <lineage>
        <taxon>Eukaryota</taxon>
        <taxon>Metazoa</taxon>
        <taxon>Ecdysozoa</taxon>
        <taxon>Nematoda</taxon>
        <taxon>Chromadorea</taxon>
        <taxon>Rhabditida</taxon>
        <taxon>Tylenchina</taxon>
        <taxon>Tylenchomorpha</taxon>
        <taxon>Sphaerularioidea</taxon>
        <taxon>Anguinidae</taxon>
        <taxon>Anguininae</taxon>
        <taxon>Ditylenchus</taxon>
    </lineage>
</organism>
<name>A0AAD4MPB0_9BILA</name>
<reference evidence="6" key="1">
    <citation type="submission" date="2022-01" db="EMBL/GenBank/DDBJ databases">
        <title>Genome Sequence Resource for Two Populations of Ditylenchus destructor, the Migratory Endoparasitic Phytonematode.</title>
        <authorList>
            <person name="Zhang H."/>
            <person name="Lin R."/>
            <person name="Xie B."/>
        </authorList>
    </citation>
    <scope>NUCLEOTIDE SEQUENCE</scope>
    <source>
        <strain evidence="6">BazhouSP</strain>
    </source>
</reference>
<sequence length="169" mass="18627">MNLLPALIFVSQFALSLSVIEEIGGFHDLNGVRGFDSPRDNKCVFGRLQSVGITGKLTCNGKPASDVSVKLYDHDVPDFDDLMDKGTSGEDGRFSLKGTECETTEIDPLLKIYHDCNDNLPCKIKVPIQIPSRYVTVGDETPDEIYDAGTIELGREHYGQSRDCLRLDG</sequence>
<feature type="signal peptide" evidence="5">
    <location>
        <begin position="1"/>
        <end position="18"/>
    </location>
</feature>
<dbReference type="PANTHER" id="PTHR21700:SF3">
    <property type="entry name" value="TRANSTHYRETIN-LIKE PROTEIN 5"/>
    <property type="match status" value="1"/>
</dbReference>
<protein>
    <submittedName>
        <fullName evidence="6">Transthyretin-like family domain-containing protein</fullName>
    </submittedName>
</protein>
<evidence type="ECO:0000256" key="1">
    <source>
        <dbReference type="ARBA" id="ARBA00004613"/>
    </source>
</evidence>
<comment type="subcellular location">
    <subcellularLocation>
        <location evidence="1">Secreted</location>
    </subcellularLocation>
</comment>
<dbReference type="AlphaFoldDB" id="A0AAD4MPB0"/>
<keyword evidence="3" id="KW-0964">Secreted</keyword>
<dbReference type="GO" id="GO:0005576">
    <property type="term" value="C:extracellular region"/>
    <property type="evidence" value="ECO:0007669"/>
    <property type="project" value="UniProtKB-SubCell"/>
</dbReference>
<evidence type="ECO:0000256" key="4">
    <source>
        <dbReference type="ARBA" id="ARBA00022729"/>
    </source>
</evidence>
<dbReference type="Proteomes" id="UP001201812">
    <property type="component" value="Unassembled WGS sequence"/>
</dbReference>
<evidence type="ECO:0000256" key="5">
    <source>
        <dbReference type="SAM" id="SignalP"/>
    </source>
</evidence>
<dbReference type="PANTHER" id="PTHR21700">
    <property type="entry name" value="TRANSTHYRETIN-LIKE FAMILY PROTEIN-RELATED"/>
    <property type="match status" value="1"/>
</dbReference>
<gene>
    <name evidence="6" type="ORF">DdX_18820</name>
</gene>
<keyword evidence="7" id="KW-1185">Reference proteome</keyword>
<dbReference type="Pfam" id="PF01060">
    <property type="entry name" value="TTR-52"/>
    <property type="match status" value="1"/>
</dbReference>
<evidence type="ECO:0000313" key="6">
    <source>
        <dbReference type="EMBL" id="KAI1696876.1"/>
    </source>
</evidence>
<dbReference type="InterPro" id="IPR038479">
    <property type="entry name" value="Transthyretin-like_sf"/>
</dbReference>
<comment type="similarity">
    <text evidence="2">Belongs to the nematode transthyretin-like family.</text>
</comment>